<protein>
    <recommendedName>
        <fullName evidence="3">F-box domain-containing protein</fullName>
    </recommendedName>
</protein>
<dbReference type="OrthoDB" id="2637587at2759"/>
<reference evidence="1" key="1">
    <citation type="journal article" date="2020" name="New Phytol.">
        <title>Comparative genomics reveals dynamic genome evolution in host specialist ectomycorrhizal fungi.</title>
        <authorList>
            <person name="Lofgren L.A."/>
            <person name="Nguyen N.H."/>
            <person name="Vilgalys R."/>
            <person name="Ruytinx J."/>
            <person name="Liao H.L."/>
            <person name="Branco S."/>
            <person name="Kuo A."/>
            <person name="LaButti K."/>
            <person name="Lipzen A."/>
            <person name="Andreopoulos W."/>
            <person name="Pangilinan J."/>
            <person name="Riley R."/>
            <person name="Hundley H."/>
            <person name="Na H."/>
            <person name="Barry K."/>
            <person name="Grigoriev I.V."/>
            <person name="Stajich J.E."/>
            <person name="Kennedy P.G."/>
        </authorList>
    </citation>
    <scope>NUCLEOTIDE SEQUENCE</scope>
    <source>
        <strain evidence="1">FC423</strain>
    </source>
</reference>
<accession>A0A9P7JWX9</accession>
<comment type="caution">
    <text evidence="1">The sequence shown here is derived from an EMBL/GenBank/DDBJ whole genome shotgun (WGS) entry which is preliminary data.</text>
</comment>
<dbReference type="AlphaFoldDB" id="A0A9P7JWX9"/>
<sequence length="637" mass="71165">MFPPYPSLPLPDLSQPTPLNMLSSIGYVESLSSLHSLEENAPLKCKALDDFMDNSQRPTRKRRACASYHLQAPVAFVTRDISKPAKARRGTLSRSYAIADLNAIPLGAWAPGCQSGAAVSQARAHKDLCNGEHYNVAEPELRKSNATYPHQRAEAQTSEVGRESAEEDFKKMSKCKALEEVPSGSSPPTPKRRFLSRLSVIANIVVPTPRTADSAVQSPYWPFPNELVLDILEKLPAQDLRSIAQVSCLSQELAAPLYFRSVGLQFDDKSLLISTQACLTLLLYRCTTFFHMPKYLRCNLLDADDRHLKALLGFLESFEGTQVFFVSIVKDGEMLGDFAPLFQSIQDSSCRSLRFSDREASYHAYPPPILPDFIAVPTPSNRCNFQTFHTNSPIFFSRSMVSLTLASLQNSSLTDLSLTRTSLSAIQWTVVMHNLQLPQLIFLSIDTECPTAALIEFLPRHDIHQLWLYGRCIDPPHDIMQKTDTPRIPLHSLRVLAGPLWYLVSLLHKVRAPLRIQTLELHLDEESLASTPSYLSAILDITQQFVAIDCLGLGFYHGSLISGSFDVPLDEYRTISVKKLTIYLPHWYKYSDKHPLASAIYKTTLSVKLMFCAYSSAAVLGYESLTTSKKFVSGLEP</sequence>
<dbReference type="EMBL" id="JABBWM010000010">
    <property type="protein sequence ID" value="KAG2114205.1"/>
    <property type="molecule type" value="Genomic_DNA"/>
</dbReference>
<evidence type="ECO:0000313" key="1">
    <source>
        <dbReference type="EMBL" id="KAG2114205.1"/>
    </source>
</evidence>
<proteinExistence type="predicted"/>
<gene>
    <name evidence="1" type="ORF">F5147DRAFT_770197</name>
</gene>
<evidence type="ECO:0000313" key="2">
    <source>
        <dbReference type="Proteomes" id="UP000823399"/>
    </source>
</evidence>
<dbReference type="GeneID" id="64703387"/>
<organism evidence="1 2">
    <name type="scientific">Suillus discolor</name>
    <dbReference type="NCBI Taxonomy" id="1912936"/>
    <lineage>
        <taxon>Eukaryota</taxon>
        <taxon>Fungi</taxon>
        <taxon>Dikarya</taxon>
        <taxon>Basidiomycota</taxon>
        <taxon>Agaricomycotina</taxon>
        <taxon>Agaricomycetes</taxon>
        <taxon>Agaricomycetidae</taxon>
        <taxon>Boletales</taxon>
        <taxon>Suillineae</taxon>
        <taxon>Suillaceae</taxon>
        <taxon>Suillus</taxon>
    </lineage>
</organism>
<keyword evidence="2" id="KW-1185">Reference proteome</keyword>
<name>A0A9P7JWX9_9AGAM</name>
<dbReference type="RefSeq" id="XP_041296318.1">
    <property type="nucleotide sequence ID" value="XM_041441128.1"/>
</dbReference>
<evidence type="ECO:0008006" key="3">
    <source>
        <dbReference type="Google" id="ProtNLM"/>
    </source>
</evidence>
<dbReference type="Proteomes" id="UP000823399">
    <property type="component" value="Unassembled WGS sequence"/>
</dbReference>